<dbReference type="PRINTS" id="PR01790">
    <property type="entry name" value="SMP30FAMILY"/>
</dbReference>
<feature type="region of interest" description="Disordered" evidence="2">
    <location>
        <begin position="89"/>
        <end position="111"/>
    </location>
</feature>
<reference evidence="4" key="2">
    <citation type="submission" date="2021-08" db="EMBL/GenBank/DDBJ databases">
        <authorList>
            <person name="Tani A."/>
            <person name="Ola A."/>
            <person name="Ogura Y."/>
            <person name="Katsura K."/>
            <person name="Hayashi T."/>
        </authorList>
    </citation>
    <scope>NUCLEOTIDE SEQUENCE</scope>
    <source>
        <strain evidence="4">DSM 19015</strain>
    </source>
</reference>
<sequence>MSIPVHGGEPRVAVPCRCTLGEEVTWDARSDHLIWVDIEDPAVWRHHPGRSETERFAVGEKISFALLTSDPDVVLAGFTSGVERLRLSDGHREPLVKPEPHPPGNRLNSGQVGPDGALYFGTMDDGESGTTGGFFRWDGSDLRSFGGQAAVTNGPVLSPDGATAYTADTANGVVRSHVIRDGFSGEPRPLIVFPRNWGKPDGLTVDAEGHLWVCHYGGARVTRFTPEGAPELVVPMPTDLVTKCAFGGADLTDLYVTTALRARDPATDPVAGHLFVVETAVRGLAAQVFGSREGLIEAGE</sequence>
<dbReference type="Proteomes" id="UP001055125">
    <property type="component" value="Unassembled WGS sequence"/>
</dbReference>
<dbReference type="EMBL" id="BPQP01000032">
    <property type="protein sequence ID" value="GJD94993.1"/>
    <property type="molecule type" value="Genomic_DNA"/>
</dbReference>
<reference evidence="4" key="1">
    <citation type="journal article" date="2021" name="Front. Microbiol.">
        <title>Comprehensive Comparative Genomics and Phenotyping of Methylobacterium Species.</title>
        <authorList>
            <person name="Alessa O."/>
            <person name="Ogura Y."/>
            <person name="Fujitani Y."/>
            <person name="Takami H."/>
            <person name="Hayashi T."/>
            <person name="Sahin N."/>
            <person name="Tani A."/>
        </authorList>
    </citation>
    <scope>NUCLEOTIDE SEQUENCE</scope>
    <source>
        <strain evidence="4">DSM 19015</strain>
    </source>
</reference>
<organism evidence="4 5">
    <name type="scientific">Methylobacterium iners</name>
    <dbReference type="NCBI Taxonomy" id="418707"/>
    <lineage>
        <taxon>Bacteria</taxon>
        <taxon>Pseudomonadati</taxon>
        <taxon>Pseudomonadota</taxon>
        <taxon>Alphaproteobacteria</taxon>
        <taxon>Hyphomicrobiales</taxon>
        <taxon>Methylobacteriaceae</taxon>
        <taxon>Methylobacterium</taxon>
    </lineage>
</organism>
<dbReference type="RefSeq" id="WP_238244149.1">
    <property type="nucleotide sequence ID" value="NZ_BPQP01000032.1"/>
</dbReference>
<dbReference type="SUPFAM" id="SSF63829">
    <property type="entry name" value="Calcium-dependent phosphotriesterase"/>
    <property type="match status" value="1"/>
</dbReference>
<evidence type="ECO:0000256" key="1">
    <source>
        <dbReference type="ARBA" id="ARBA00008853"/>
    </source>
</evidence>
<evidence type="ECO:0000259" key="3">
    <source>
        <dbReference type="Pfam" id="PF08450"/>
    </source>
</evidence>
<dbReference type="PANTHER" id="PTHR10907">
    <property type="entry name" value="REGUCALCIN"/>
    <property type="match status" value="1"/>
</dbReference>
<comment type="caution">
    <text evidence="4">The sequence shown here is derived from an EMBL/GenBank/DDBJ whole genome shotgun (WGS) entry which is preliminary data.</text>
</comment>
<evidence type="ECO:0000313" key="4">
    <source>
        <dbReference type="EMBL" id="GJD94993.1"/>
    </source>
</evidence>
<feature type="compositionally biased region" description="Basic and acidic residues" evidence="2">
    <location>
        <begin position="89"/>
        <end position="100"/>
    </location>
</feature>
<evidence type="ECO:0000313" key="5">
    <source>
        <dbReference type="Proteomes" id="UP001055125"/>
    </source>
</evidence>
<proteinExistence type="inferred from homology"/>
<dbReference type="InterPro" id="IPR013658">
    <property type="entry name" value="SGL"/>
</dbReference>
<dbReference type="Pfam" id="PF08450">
    <property type="entry name" value="SGL"/>
    <property type="match status" value="1"/>
</dbReference>
<feature type="domain" description="SMP-30/Gluconolactonase/LRE-like region" evidence="3">
    <location>
        <begin position="20"/>
        <end position="259"/>
    </location>
</feature>
<evidence type="ECO:0000256" key="2">
    <source>
        <dbReference type="SAM" id="MobiDB-lite"/>
    </source>
</evidence>
<protein>
    <submittedName>
        <fullName evidence="4">L-arabinolactonase</fullName>
    </submittedName>
</protein>
<dbReference type="InterPro" id="IPR011042">
    <property type="entry name" value="6-blade_b-propeller_TolB-like"/>
</dbReference>
<dbReference type="InterPro" id="IPR005511">
    <property type="entry name" value="SMP-30"/>
</dbReference>
<name>A0ABQ4RXS1_9HYPH</name>
<dbReference type="PANTHER" id="PTHR10907:SF47">
    <property type="entry name" value="REGUCALCIN"/>
    <property type="match status" value="1"/>
</dbReference>
<keyword evidence="5" id="KW-1185">Reference proteome</keyword>
<comment type="similarity">
    <text evidence="1">Belongs to the SMP-30/CGR1 family.</text>
</comment>
<accession>A0ABQ4RXS1</accession>
<dbReference type="Gene3D" id="2.120.10.30">
    <property type="entry name" value="TolB, C-terminal domain"/>
    <property type="match status" value="1"/>
</dbReference>
<gene>
    <name evidence="4" type="primary">araB</name>
    <name evidence="4" type="ORF">OCOJLMKI_2201</name>
</gene>